<keyword evidence="1" id="KW-0812">Transmembrane</keyword>
<name>A0ABS1BQL9_9NEIS</name>
<accession>A0ABS1BQL9</accession>
<keyword evidence="3" id="KW-1185">Reference proteome</keyword>
<evidence type="ECO:0000313" key="3">
    <source>
        <dbReference type="Proteomes" id="UP000614058"/>
    </source>
</evidence>
<sequence length="160" mass="19215">MKKFEDKTAIIKIIDGEITLIRKKNRLLMLIPYGFVLMLILIVLHLFISMHMPFWIGWWQSKDKNNLQQGCLYYQHNSRWGKVYKLVYKDKSGNQHSIVNNSRSLFPLSFPSGKKYYSLEREYLNNHHDYCNKVVFVHAHTKTNIFGYYVDSYFVYDFLD</sequence>
<proteinExistence type="predicted"/>
<organism evidence="2 3">
    <name type="scientific">Kingella bonacorsii</name>
    <dbReference type="NCBI Taxonomy" id="2796361"/>
    <lineage>
        <taxon>Bacteria</taxon>
        <taxon>Pseudomonadati</taxon>
        <taxon>Pseudomonadota</taxon>
        <taxon>Betaproteobacteria</taxon>
        <taxon>Neisseriales</taxon>
        <taxon>Neisseriaceae</taxon>
        <taxon>Kingella</taxon>
    </lineage>
</organism>
<reference evidence="2 3" key="1">
    <citation type="journal article" date="2021" name="Pathogens">
        <title>Isolation and Characterization of Kingella bonacorsii sp. nov., A Novel Kingella Species Detected in a Stable Periodontitis Subject.</title>
        <authorList>
            <person name="Antezack A."/>
            <person name="Boxberger M."/>
            <person name="Rolland C."/>
            <person name="Monnet-Corti V."/>
            <person name="La Scola B."/>
        </authorList>
    </citation>
    <scope>NUCLEOTIDE SEQUENCE [LARGE SCALE GENOMIC DNA]</scope>
    <source>
        <strain evidence="2 3">Marseille-Q4569</strain>
    </source>
</reference>
<comment type="caution">
    <text evidence="2">The sequence shown here is derived from an EMBL/GenBank/DDBJ whole genome shotgun (WGS) entry which is preliminary data.</text>
</comment>
<feature type="transmembrane region" description="Helical" evidence="1">
    <location>
        <begin position="30"/>
        <end position="59"/>
    </location>
</feature>
<dbReference type="Proteomes" id="UP000614058">
    <property type="component" value="Unassembled WGS sequence"/>
</dbReference>
<protein>
    <submittedName>
        <fullName evidence="2">Uncharacterized protein</fullName>
    </submittedName>
</protein>
<dbReference type="RefSeq" id="WP_200521563.1">
    <property type="nucleotide sequence ID" value="NZ_JAEHNZ010000001.1"/>
</dbReference>
<dbReference type="EMBL" id="JAEHNZ010000001">
    <property type="protein sequence ID" value="MBK0395488.1"/>
    <property type="molecule type" value="Genomic_DNA"/>
</dbReference>
<gene>
    <name evidence="2" type="ORF">JDW22_02510</name>
</gene>
<keyword evidence="1" id="KW-0472">Membrane</keyword>
<evidence type="ECO:0000313" key="2">
    <source>
        <dbReference type="EMBL" id="MBK0395488.1"/>
    </source>
</evidence>
<evidence type="ECO:0000256" key="1">
    <source>
        <dbReference type="SAM" id="Phobius"/>
    </source>
</evidence>
<keyword evidence="1" id="KW-1133">Transmembrane helix</keyword>